<evidence type="ECO:0000313" key="2">
    <source>
        <dbReference type="Proteomes" id="UP000054771"/>
    </source>
</evidence>
<dbReference type="STRING" id="454130.A0A0U5CBS9"/>
<accession>A0A0U5CBS9</accession>
<dbReference type="Proteomes" id="UP000054771">
    <property type="component" value="Unassembled WGS sequence"/>
</dbReference>
<sequence>MPAKRKFFSLTALRNRLSTNFREQAPHLPTPMNERNQELLSAIPNDDENLPSLPATKMTLQDLKDIFNLHEHKTRNFMKISESDKIPVPPELERELEEELAMLAADPKNEAECKIGITKLFLDALKRERRALAASANPPEYLPCFTLETNLGLEVFYKGRKMLLNGDMDYSMLYARDETSAGLVILEAKSFSTMGKGLAQCLTYMAMVHAIRISEGRENAVIWGIVSNSQEFQFLRIDNDGKYVRWQPDRTWGPNTKTIIYTMFRLIIRSAAVSSPRTSTQAVRRISPHHPLTAHPARYHLRVGSADDEDEEQMTF</sequence>
<reference evidence="2" key="1">
    <citation type="journal article" date="2016" name="Genome Announc.">
        <title>Draft genome sequences of fungus Aspergillus calidoustus.</title>
        <authorList>
            <person name="Horn F."/>
            <person name="Linde J."/>
            <person name="Mattern D.J."/>
            <person name="Walther G."/>
            <person name="Guthke R."/>
            <person name="Scherlach K."/>
            <person name="Martin K."/>
            <person name="Brakhage A.A."/>
            <person name="Petzke L."/>
            <person name="Valiante V."/>
        </authorList>
    </citation>
    <scope>NUCLEOTIDE SEQUENCE [LARGE SCALE GENOMIC DNA]</scope>
    <source>
        <strain evidence="2">SF006504</strain>
    </source>
</reference>
<dbReference type="OrthoDB" id="4179617at2759"/>
<dbReference type="EMBL" id="CDMC01000008">
    <property type="protein sequence ID" value="CEL06956.1"/>
    <property type="molecule type" value="Genomic_DNA"/>
</dbReference>
<name>A0A0U5CBS9_ASPCI</name>
<organism evidence="1 2">
    <name type="scientific">Aspergillus calidoustus</name>
    <dbReference type="NCBI Taxonomy" id="454130"/>
    <lineage>
        <taxon>Eukaryota</taxon>
        <taxon>Fungi</taxon>
        <taxon>Dikarya</taxon>
        <taxon>Ascomycota</taxon>
        <taxon>Pezizomycotina</taxon>
        <taxon>Eurotiomycetes</taxon>
        <taxon>Eurotiomycetidae</taxon>
        <taxon>Eurotiales</taxon>
        <taxon>Aspergillaceae</taxon>
        <taxon>Aspergillus</taxon>
        <taxon>Aspergillus subgen. Nidulantes</taxon>
    </lineage>
</organism>
<proteinExistence type="predicted"/>
<keyword evidence="2" id="KW-1185">Reference proteome</keyword>
<dbReference type="OMA" id="NCTVYGV"/>
<dbReference type="AlphaFoldDB" id="A0A0U5CBS9"/>
<gene>
    <name evidence="1" type="ORF">ASPCAL10123</name>
</gene>
<evidence type="ECO:0000313" key="1">
    <source>
        <dbReference type="EMBL" id="CEL06956.1"/>
    </source>
</evidence>
<protein>
    <submittedName>
        <fullName evidence="1">Uncharacterized protein</fullName>
    </submittedName>
</protein>